<name>A0AAD6HBG9_9EURO</name>
<keyword evidence="3" id="KW-1185">Reference proteome</keyword>
<feature type="compositionally biased region" description="Basic and acidic residues" evidence="1">
    <location>
        <begin position="89"/>
        <end position="101"/>
    </location>
</feature>
<evidence type="ECO:0000313" key="3">
    <source>
        <dbReference type="Proteomes" id="UP001215712"/>
    </source>
</evidence>
<evidence type="ECO:0000256" key="1">
    <source>
        <dbReference type="SAM" id="MobiDB-lite"/>
    </source>
</evidence>
<gene>
    <name evidence="2" type="ORF">N7493_011076</name>
</gene>
<comment type="caution">
    <text evidence="2">The sequence shown here is derived from an EMBL/GenBank/DDBJ whole genome shotgun (WGS) entry which is preliminary data.</text>
</comment>
<evidence type="ECO:0000313" key="2">
    <source>
        <dbReference type="EMBL" id="KAJ5703938.1"/>
    </source>
</evidence>
<protein>
    <submittedName>
        <fullName evidence="2">Uncharacterized protein</fullName>
    </submittedName>
</protein>
<dbReference type="Proteomes" id="UP001215712">
    <property type="component" value="Unassembled WGS sequence"/>
</dbReference>
<dbReference type="EMBL" id="JAQJAN010000020">
    <property type="protein sequence ID" value="KAJ5703938.1"/>
    <property type="molecule type" value="Genomic_DNA"/>
</dbReference>
<reference evidence="2" key="2">
    <citation type="submission" date="2023-01" db="EMBL/GenBank/DDBJ databases">
        <authorList>
            <person name="Petersen C."/>
        </authorList>
    </citation>
    <scope>NUCLEOTIDE SEQUENCE</scope>
    <source>
        <strain evidence="2">IBT 17514</strain>
    </source>
</reference>
<accession>A0AAD6HBG9</accession>
<organism evidence="2 3">
    <name type="scientific">Penicillium malachiteum</name>
    <dbReference type="NCBI Taxonomy" id="1324776"/>
    <lineage>
        <taxon>Eukaryota</taxon>
        <taxon>Fungi</taxon>
        <taxon>Dikarya</taxon>
        <taxon>Ascomycota</taxon>
        <taxon>Pezizomycotina</taxon>
        <taxon>Eurotiomycetes</taxon>
        <taxon>Eurotiomycetidae</taxon>
        <taxon>Eurotiales</taxon>
        <taxon>Aspergillaceae</taxon>
        <taxon>Penicillium</taxon>
    </lineage>
</organism>
<proteinExistence type="predicted"/>
<dbReference type="AlphaFoldDB" id="A0AAD6HBG9"/>
<feature type="region of interest" description="Disordered" evidence="1">
    <location>
        <begin position="83"/>
        <end position="103"/>
    </location>
</feature>
<sequence>MTPCDNTKLLIIGAVELFASSNQTNIGSSSGLSAGVKGAIGGGVAAGVLLVCAGMKENPEYTKSEAKGLVELGDEVAQEIGSGNMSYEKAADPSGLRREFESDNTIFERPADIQRY</sequence>
<reference evidence="2" key="1">
    <citation type="journal article" date="2023" name="IMA Fungus">
        <title>Comparative genomic study of the Penicillium genus elucidates a diverse pangenome and 15 lateral gene transfer events.</title>
        <authorList>
            <person name="Petersen C."/>
            <person name="Sorensen T."/>
            <person name="Nielsen M.R."/>
            <person name="Sondergaard T.E."/>
            <person name="Sorensen J.L."/>
            <person name="Fitzpatrick D.A."/>
            <person name="Frisvad J.C."/>
            <person name="Nielsen K.L."/>
        </authorList>
    </citation>
    <scope>NUCLEOTIDE SEQUENCE</scope>
    <source>
        <strain evidence="2">IBT 17514</strain>
    </source>
</reference>